<feature type="domain" description="HMG box" evidence="3">
    <location>
        <begin position="102"/>
        <end position="171"/>
    </location>
</feature>
<accession>A0A4Y7L365</accession>
<dbReference type="Gramene" id="RZC78679">
    <property type="protein sequence ID" value="RZC78679"/>
    <property type="gene ID" value="C5167_002866"/>
</dbReference>
<dbReference type="Proteomes" id="UP000316621">
    <property type="component" value="Chromosome 9"/>
</dbReference>
<feature type="region of interest" description="Disordered" evidence="2">
    <location>
        <begin position="123"/>
        <end position="150"/>
    </location>
</feature>
<dbReference type="InterPro" id="IPR036910">
    <property type="entry name" value="HMG_box_dom_sf"/>
</dbReference>
<gene>
    <name evidence="4" type="ORF">C5167_002866</name>
</gene>
<evidence type="ECO:0000259" key="3">
    <source>
        <dbReference type="PROSITE" id="PS50118"/>
    </source>
</evidence>
<evidence type="ECO:0000313" key="5">
    <source>
        <dbReference type="Proteomes" id="UP000316621"/>
    </source>
</evidence>
<feature type="compositionally biased region" description="Polar residues" evidence="2">
    <location>
        <begin position="1"/>
        <end position="12"/>
    </location>
</feature>
<feature type="compositionally biased region" description="Basic and acidic residues" evidence="2">
    <location>
        <begin position="72"/>
        <end position="101"/>
    </location>
</feature>
<sequence>MAAGTSAKSNPQRIRKRVDADVNSLKRARDGSAFTRCEECKKDVPVVLIDMHDCSLDSKIKMNLDAQVVESATEKKKTVPSEPKPKKTKTKKEQKVKDPNAPKRPPTAFFAFMEDFRKEFKEANPDNKSVSVVAKEGGQKWKSMSDEEKKPYVEKCAELKAEFQKAMENYNAENADGEPEQEPENEQEDEKEQEEEEKEQGSDDIEE</sequence>
<feature type="region of interest" description="Disordered" evidence="2">
    <location>
        <begin position="1"/>
        <end position="21"/>
    </location>
</feature>
<feature type="region of interest" description="Disordered" evidence="2">
    <location>
        <begin position="164"/>
        <end position="207"/>
    </location>
</feature>
<feature type="DNA-binding region" description="HMG box" evidence="1">
    <location>
        <begin position="102"/>
        <end position="171"/>
    </location>
</feature>
<dbReference type="OrthoDB" id="1919336at2759"/>
<dbReference type="FunFam" id="1.10.30.10:FF:000084">
    <property type="entry name" value="HMG type nucleosome/chromatin assembly factor"/>
    <property type="match status" value="1"/>
</dbReference>
<dbReference type="InterPro" id="IPR009071">
    <property type="entry name" value="HMG_box_dom"/>
</dbReference>
<name>A0A4Y7L365_PAPSO</name>
<dbReference type="CDD" id="cd22005">
    <property type="entry name" value="HMG-box_AtHMGB1-like"/>
    <property type="match status" value="1"/>
</dbReference>
<protein>
    <recommendedName>
        <fullName evidence="3">HMG box domain-containing protein</fullName>
    </recommendedName>
</protein>
<keyword evidence="1" id="KW-0539">Nucleus</keyword>
<dbReference type="GO" id="GO:0005634">
    <property type="term" value="C:nucleus"/>
    <property type="evidence" value="ECO:0007669"/>
    <property type="project" value="UniProtKB-UniRule"/>
</dbReference>
<dbReference type="PANTHER" id="PTHR47658">
    <property type="entry name" value="HIGH MOBILITY GROUP B PROTEIN 12-RELATED"/>
    <property type="match status" value="1"/>
</dbReference>
<evidence type="ECO:0000256" key="2">
    <source>
        <dbReference type="SAM" id="MobiDB-lite"/>
    </source>
</evidence>
<dbReference type="PANTHER" id="PTHR47658:SF1">
    <property type="entry name" value="MEIOSIS INITIATOR PROTEIN"/>
    <property type="match status" value="1"/>
</dbReference>
<proteinExistence type="predicted"/>
<reference evidence="4 5" key="1">
    <citation type="journal article" date="2018" name="Science">
        <title>The opium poppy genome and morphinan production.</title>
        <authorList>
            <person name="Guo L."/>
            <person name="Winzer T."/>
            <person name="Yang X."/>
            <person name="Li Y."/>
            <person name="Ning Z."/>
            <person name="He Z."/>
            <person name="Teodor R."/>
            <person name="Lu Y."/>
            <person name="Bowser T.A."/>
            <person name="Graham I.A."/>
            <person name="Ye K."/>
        </authorList>
    </citation>
    <scope>NUCLEOTIDE SEQUENCE [LARGE SCALE GENOMIC DNA]</scope>
    <source>
        <strain evidence="5">cv. HN1</strain>
        <tissue evidence="4">Leaves</tissue>
    </source>
</reference>
<dbReference type="STRING" id="3469.A0A4Y7L365"/>
<feature type="region of interest" description="Disordered" evidence="2">
    <location>
        <begin position="70"/>
        <end position="108"/>
    </location>
</feature>
<feature type="compositionally biased region" description="Basic and acidic residues" evidence="2">
    <location>
        <begin position="137"/>
        <end position="150"/>
    </location>
</feature>
<evidence type="ECO:0000256" key="1">
    <source>
        <dbReference type="PROSITE-ProRule" id="PRU00267"/>
    </source>
</evidence>
<dbReference type="EMBL" id="CM010723">
    <property type="protein sequence ID" value="RZC78679.1"/>
    <property type="molecule type" value="Genomic_DNA"/>
</dbReference>
<organism evidence="4 5">
    <name type="scientific">Papaver somniferum</name>
    <name type="common">Opium poppy</name>
    <dbReference type="NCBI Taxonomy" id="3469"/>
    <lineage>
        <taxon>Eukaryota</taxon>
        <taxon>Viridiplantae</taxon>
        <taxon>Streptophyta</taxon>
        <taxon>Embryophyta</taxon>
        <taxon>Tracheophyta</taxon>
        <taxon>Spermatophyta</taxon>
        <taxon>Magnoliopsida</taxon>
        <taxon>Ranunculales</taxon>
        <taxon>Papaveraceae</taxon>
        <taxon>Papaveroideae</taxon>
        <taxon>Papaver</taxon>
    </lineage>
</organism>
<feature type="compositionally biased region" description="Acidic residues" evidence="2">
    <location>
        <begin position="175"/>
        <end position="207"/>
    </location>
</feature>
<dbReference type="SUPFAM" id="SSF47095">
    <property type="entry name" value="HMG-box"/>
    <property type="match status" value="1"/>
</dbReference>
<dbReference type="AlphaFoldDB" id="A0A4Y7L365"/>
<evidence type="ECO:0000313" key="4">
    <source>
        <dbReference type="EMBL" id="RZC78679.1"/>
    </source>
</evidence>
<keyword evidence="5" id="KW-1185">Reference proteome</keyword>
<dbReference type="GO" id="GO:0003677">
    <property type="term" value="F:DNA binding"/>
    <property type="evidence" value="ECO:0007669"/>
    <property type="project" value="UniProtKB-UniRule"/>
</dbReference>
<keyword evidence="1" id="KW-0238">DNA-binding</keyword>
<dbReference type="GO" id="GO:0010197">
    <property type="term" value="P:polar nucleus fusion"/>
    <property type="evidence" value="ECO:0007669"/>
    <property type="project" value="TreeGrafter"/>
</dbReference>
<dbReference type="Gene3D" id="1.10.30.10">
    <property type="entry name" value="High mobility group box domain"/>
    <property type="match status" value="1"/>
</dbReference>
<dbReference type="OMA" id="SAFIRCE"/>
<dbReference type="SMART" id="SM00398">
    <property type="entry name" value="HMG"/>
    <property type="match status" value="1"/>
</dbReference>
<dbReference type="Pfam" id="PF00505">
    <property type="entry name" value="HMG_box"/>
    <property type="match status" value="1"/>
</dbReference>
<dbReference type="PROSITE" id="PS50118">
    <property type="entry name" value="HMG_BOX_2"/>
    <property type="match status" value="1"/>
</dbReference>